<name>A0AAV7QTM4_PLEWA</name>
<dbReference type="AlphaFoldDB" id="A0AAV7QTM4"/>
<gene>
    <name evidence="1" type="ORF">NDU88_008111</name>
</gene>
<dbReference type="EMBL" id="JANPWB010000010">
    <property type="protein sequence ID" value="KAJ1141783.1"/>
    <property type="molecule type" value="Genomic_DNA"/>
</dbReference>
<organism evidence="1 2">
    <name type="scientific">Pleurodeles waltl</name>
    <name type="common">Iberian ribbed newt</name>
    <dbReference type="NCBI Taxonomy" id="8319"/>
    <lineage>
        <taxon>Eukaryota</taxon>
        <taxon>Metazoa</taxon>
        <taxon>Chordata</taxon>
        <taxon>Craniata</taxon>
        <taxon>Vertebrata</taxon>
        <taxon>Euteleostomi</taxon>
        <taxon>Amphibia</taxon>
        <taxon>Batrachia</taxon>
        <taxon>Caudata</taxon>
        <taxon>Salamandroidea</taxon>
        <taxon>Salamandridae</taxon>
        <taxon>Pleurodelinae</taxon>
        <taxon>Pleurodeles</taxon>
    </lineage>
</organism>
<evidence type="ECO:0000313" key="1">
    <source>
        <dbReference type="EMBL" id="KAJ1141783.1"/>
    </source>
</evidence>
<reference evidence="1" key="1">
    <citation type="journal article" date="2022" name="bioRxiv">
        <title>Sequencing and chromosome-scale assembly of the giantPleurodeles waltlgenome.</title>
        <authorList>
            <person name="Brown T."/>
            <person name="Elewa A."/>
            <person name="Iarovenko S."/>
            <person name="Subramanian E."/>
            <person name="Araus A.J."/>
            <person name="Petzold A."/>
            <person name="Susuki M."/>
            <person name="Suzuki K.-i.T."/>
            <person name="Hayashi T."/>
            <person name="Toyoda A."/>
            <person name="Oliveira C."/>
            <person name="Osipova E."/>
            <person name="Leigh N.D."/>
            <person name="Simon A."/>
            <person name="Yun M.H."/>
        </authorList>
    </citation>
    <scope>NUCLEOTIDE SEQUENCE</scope>
    <source>
        <strain evidence="1">20211129_DDA</strain>
        <tissue evidence="1">Liver</tissue>
    </source>
</reference>
<protein>
    <submittedName>
        <fullName evidence="1">Uncharacterized protein</fullName>
    </submittedName>
</protein>
<proteinExistence type="predicted"/>
<dbReference type="Proteomes" id="UP001066276">
    <property type="component" value="Chromosome 6"/>
</dbReference>
<accession>A0AAV7QTM4</accession>
<comment type="caution">
    <text evidence="1">The sequence shown here is derived from an EMBL/GenBank/DDBJ whole genome shotgun (WGS) entry which is preliminary data.</text>
</comment>
<sequence>MQQPSGLAELLSTKKAHLPECLTEGVAKLVILGERGSRITWERGAWFIRDGHWVQTWQRWVEAIAVLETLCRETGVLPSEDSDGVANVLWFLSAKAAGEEKLAPEGGYG</sequence>
<evidence type="ECO:0000313" key="2">
    <source>
        <dbReference type="Proteomes" id="UP001066276"/>
    </source>
</evidence>
<keyword evidence="2" id="KW-1185">Reference proteome</keyword>